<dbReference type="AlphaFoldDB" id="A0A6M3KCP4"/>
<feature type="compositionally biased region" description="Basic and acidic residues" evidence="1">
    <location>
        <begin position="1"/>
        <end position="10"/>
    </location>
</feature>
<reference evidence="2" key="1">
    <citation type="submission" date="2020-03" db="EMBL/GenBank/DDBJ databases">
        <title>The deep terrestrial virosphere.</title>
        <authorList>
            <person name="Holmfeldt K."/>
            <person name="Nilsson E."/>
            <person name="Simone D."/>
            <person name="Lopez-Fernandez M."/>
            <person name="Wu X."/>
            <person name="de Brujin I."/>
            <person name="Lundin D."/>
            <person name="Andersson A."/>
            <person name="Bertilsson S."/>
            <person name="Dopson M."/>
        </authorList>
    </citation>
    <scope>NUCLEOTIDE SEQUENCE</scope>
    <source>
        <strain evidence="2">MM415A00846</strain>
    </source>
</reference>
<name>A0A6M3KCP4_9ZZZZ</name>
<accession>A0A6M3KCP4</accession>
<feature type="region of interest" description="Disordered" evidence="1">
    <location>
        <begin position="1"/>
        <end position="28"/>
    </location>
</feature>
<protein>
    <submittedName>
        <fullName evidence="2">Uncharacterized protein</fullName>
    </submittedName>
</protein>
<proteinExistence type="predicted"/>
<organism evidence="2">
    <name type="scientific">viral metagenome</name>
    <dbReference type="NCBI Taxonomy" id="1070528"/>
    <lineage>
        <taxon>unclassified sequences</taxon>
        <taxon>metagenomes</taxon>
        <taxon>organismal metagenomes</taxon>
    </lineage>
</organism>
<evidence type="ECO:0000313" key="2">
    <source>
        <dbReference type="EMBL" id="QJA79630.1"/>
    </source>
</evidence>
<sequence length="137" mass="15948">MADSIVRQKTEPAVQEEVPKVETGPIPEVEDHVEVPYTESKDFLEDYFGIGTEWQDQEMEFFNEVEIIDHYIKFKIKEGEIANSPKAVEGMLKKIEKLHNLQNEGRAVVKLEVISNYIDFLMKNEDLKSKLRRYNAS</sequence>
<gene>
    <name evidence="2" type="ORF">MM415A00846_0009</name>
</gene>
<dbReference type="EMBL" id="MT142389">
    <property type="protein sequence ID" value="QJA79630.1"/>
    <property type="molecule type" value="Genomic_DNA"/>
</dbReference>
<evidence type="ECO:0000256" key="1">
    <source>
        <dbReference type="SAM" id="MobiDB-lite"/>
    </source>
</evidence>